<dbReference type="PROSITE" id="PS50043">
    <property type="entry name" value="HTH_LUXR_2"/>
    <property type="match status" value="1"/>
</dbReference>
<reference evidence="5 6" key="1">
    <citation type="submission" date="2019-06" db="EMBL/GenBank/DDBJ databases">
        <title>Genome sequencing of plant associated microbes to promote plant fitness in Sorghum bicolor and Oryza sativa.</title>
        <authorList>
            <person name="Coleman-Derr D."/>
        </authorList>
    </citation>
    <scope>NUCLEOTIDE SEQUENCE [LARGE SCALE GENOMIC DNA]</scope>
    <source>
        <strain evidence="5 6">KV-663</strain>
    </source>
</reference>
<dbReference type="CDD" id="cd06170">
    <property type="entry name" value="LuxR_C_like"/>
    <property type="match status" value="1"/>
</dbReference>
<dbReference type="Pfam" id="PF00196">
    <property type="entry name" value="GerE"/>
    <property type="match status" value="1"/>
</dbReference>
<dbReference type="EMBL" id="VFPM01000001">
    <property type="protein sequence ID" value="TQM64874.1"/>
    <property type="molecule type" value="Genomic_DNA"/>
</dbReference>
<comment type="caution">
    <text evidence="5">The sequence shown here is derived from an EMBL/GenBank/DDBJ whole genome shotgun (WGS) entry which is preliminary data.</text>
</comment>
<dbReference type="AlphaFoldDB" id="A0A543I2P9"/>
<evidence type="ECO:0000313" key="5">
    <source>
        <dbReference type="EMBL" id="TQM64874.1"/>
    </source>
</evidence>
<evidence type="ECO:0000259" key="4">
    <source>
        <dbReference type="PROSITE" id="PS50043"/>
    </source>
</evidence>
<dbReference type="PANTHER" id="PTHR44688:SF16">
    <property type="entry name" value="DNA-BINDING TRANSCRIPTIONAL ACTIVATOR DEVR_DOSR"/>
    <property type="match status" value="1"/>
</dbReference>
<dbReference type="GO" id="GO:0003677">
    <property type="term" value="F:DNA binding"/>
    <property type="evidence" value="ECO:0007669"/>
    <property type="project" value="UniProtKB-KW"/>
</dbReference>
<evidence type="ECO:0000256" key="1">
    <source>
        <dbReference type="ARBA" id="ARBA00023015"/>
    </source>
</evidence>
<evidence type="ECO:0000313" key="6">
    <source>
        <dbReference type="Proteomes" id="UP000316747"/>
    </source>
</evidence>
<keyword evidence="6" id="KW-1185">Reference proteome</keyword>
<keyword evidence="2 5" id="KW-0238">DNA-binding</keyword>
<evidence type="ECO:0000256" key="3">
    <source>
        <dbReference type="ARBA" id="ARBA00023163"/>
    </source>
</evidence>
<dbReference type="SUPFAM" id="SSF46894">
    <property type="entry name" value="C-terminal effector domain of the bipartite response regulators"/>
    <property type="match status" value="1"/>
</dbReference>
<organism evidence="5 6">
    <name type="scientific">Humibacillus xanthopallidus</name>
    <dbReference type="NCBI Taxonomy" id="412689"/>
    <lineage>
        <taxon>Bacteria</taxon>
        <taxon>Bacillati</taxon>
        <taxon>Actinomycetota</taxon>
        <taxon>Actinomycetes</taxon>
        <taxon>Micrococcales</taxon>
        <taxon>Intrasporangiaceae</taxon>
        <taxon>Humibacillus</taxon>
    </lineage>
</organism>
<dbReference type="SUPFAM" id="SSF55781">
    <property type="entry name" value="GAF domain-like"/>
    <property type="match status" value="1"/>
</dbReference>
<dbReference type="PROSITE" id="PS00622">
    <property type="entry name" value="HTH_LUXR_1"/>
    <property type="match status" value="1"/>
</dbReference>
<sequence length="359" mass="38301">MRRSHAHARDAIERICRRGGESRALRQDVLEQLRHSVGFDWYVWMLTDPATSVGVDPVAHVPDLLSLPTTIRLKYLTTLNRWTSLTVAANLAERAAESDLWSEVQRPLGVIDVASVALRDPWGCWGFLDLWSTTRYAADDLALLRVVAPVLTTALRDARAAQFRTVAVPLDQVGSGSGRSSGSPRIDQGPAVVLLDDGLSIVGQTTASDELLAMLLPGAPGVPPVPAAVYNVAAALVASEAGVDQSPPMARVPVADGVWLTLRASRITPGAVIAVTIEPSSPADRLDVFARAHGLSERERELLTLLAGGADTRQIAASMLVSRHTVQDHLKSIFAKTGTHTRRVLLSHVLGVAGASSGL</sequence>
<feature type="domain" description="HTH luxR-type" evidence="4">
    <location>
        <begin position="288"/>
        <end position="353"/>
    </location>
</feature>
<dbReference type="RefSeq" id="WP_141843218.1">
    <property type="nucleotide sequence ID" value="NZ_VFPM01000001.1"/>
</dbReference>
<gene>
    <name evidence="5" type="ORF">FBY41_1256</name>
</gene>
<dbReference type="PANTHER" id="PTHR44688">
    <property type="entry name" value="DNA-BINDING TRANSCRIPTIONAL ACTIVATOR DEVR_DOSR"/>
    <property type="match status" value="1"/>
</dbReference>
<dbReference type="SMART" id="SM00421">
    <property type="entry name" value="HTH_LUXR"/>
    <property type="match status" value="1"/>
</dbReference>
<dbReference type="InterPro" id="IPR016032">
    <property type="entry name" value="Sig_transdc_resp-reg_C-effctor"/>
</dbReference>
<name>A0A543I2P9_9MICO</name>
<accession>A0A543I2P9</accession>
<dbReference type="OrthoDB" id="9815744at2"/>
<evidence type="ECO:0000256" key="2">
    <source>
        <dbReference type="ARBA" id="ARBA00023125"/>
    </source>
</evidence>
<keyword evidence="1" id="KW-0805">Transcription regulation</keyword>
<protein>
    <submittedName>
        <fullName evidence="5">DNA-binding CsgD family transcriptional regulator</fullName>
    </submittedName>
</protein>
<dbReference type="GO" id="GO:0006355">
    <property type="term" value="P:regulation of DNA-templated transcription"/>
    <property type="evidence" value="ECO:0007669"/>
    <property type="project" value="InterPro"/>
</dbReference>
<dbReference type="InterPro" id="IPR000792">
    <property type="entry name" value="Tscrpt_reg_LuxR_C"/>
</dbReference>
<dbReference type="Proteomes" id="UP000316747">
    <property type="component" value="Unassembled WGS sequence"/>
</dbReference>
<dbReference type="PRINTS" id="PR00038">
    <property type="entry name" value="HTHLUXR"/>
</dbReference>
<keyword evidence="3" id="KW-0804">Transcription</keyword>
<proteinExistence type="predicted"/>
<dbReference type="InterPro" id="IPR036388">
    <property type="entry name" value="WH-like_DNA-bd_sf"/>
</dbReference>
<dbReference type="Gene3D" id="1.10.10.10">
    <property type="entry name" value="Winged helix-like DNA-binding domain superfamily/Winged helix DNA-binding domain"/>
    <property type="match status" value="1"/>
</dbReference>